<dbReference type="AlphaFoldDB" id="W7Y417"/>
<sequence length="59" mass="6995">MTSPDIHLCRDNTEMILVDVKKKEEGGAFVLCNEEMIKRPRESHKFSHIKRLNQCYIVY</sequence>
<keyword evidence="2" id="KW-1185">Reference proteome</keyword>
<evidence type="ECO:0000313" key="2">
    <source>
        <dbReference type="Proteomes" id="UP000019402"/>
    </source>
</evidence>
<name>W7Y417_9BACT</name>
<organism evidence="1 2">
    <name type="scientific">Saccharicrinis fermentans DSM 9555 = JCM 21142</name>
    <dbReference type="NCBI Taxonomy" id="869213"/>
    <lineage>
        <taxon>Bacteria</taxon>
        <taxon>Pseudomonadati</taxon>
        <taxon>Bacteroidota</taxon>
        <taxon>Bacteroidia</taxon>
        <taxon>Marinilabiliales</taxon>
        <taxon>Marinilabiliaceae</taxon>
        <taxon>Saccharicrinis</taxon>
    </lineage>
</organism>
<dbReference type="Proteomes" id="UP000019402">
    <property type="component" value="Unassembled WGS sequence"/>
</dbReference>
<dbReference type="STRING" id="869213.GCA_000517085_01195"/>
<evidence type="ECO:0000313" key="1">
    <source>
        <dbReference type="EMBL" id="GAF02318.1"/>
    </source>
</evidence>
<gene>
    <name evidence="1" type="ORF">JCM21142_3952</name>
</gene>
<protein>
    <submittedName>
        <fullName evidence="1">Uncharacterized protein</fullName>
    </submittedName>
</protein>
<dbReference type="EMBL" id="BAMD01000008">
    <property type="protein sequence ID" value="GAF02318.1"/>
    <property type="molecule type" value="Genomic_DNA"/>
</dbReference>
<comment type="caution">
    <text evidence="1">The sequence shown here is derived from an EMBL/GenBank/DDBJ whole genome shotgun (WGS) entry which is preliminary data.</text>
</comment>
<accession>W7Y417</accession>
<proteinExistence type="predicted"/>
<reference evidence="1 2" key="1">
    <citation type="journal article" date="2014" name="Genome Announc.">
        <title>Draft Genome Sequence of Cytophaga fermentans JCM 21142T, a Facultative Anaerobe Isolated from Marine Mud.</title>
        <authorList>
            <person name="Starns D."/>
            <person name="Oshima K."/>
            <person name="Suda W."/>
            <person name="Iino T."/>
            <person name="Yuki M."/>
            <person name="Inoue J."/>
            <person name="Kitamura K."/>
            <person name="Iida T."/>
            <person name="Darby A."/>
            <person name="Hattori M."/>
            <person name="Ohkuma M."/>
        </authorList>
    </citation>
    <scope>NUCLEOTIDE SEQUENCE [LARGE SCALE GENOMIC DNA]</scope>
    <source>
        <strain evidence="1 2">JCM 21142</strain>
    </source>
</reference>